<name>A0A6C0KID9_9ZZZZ</name>
<dbReference type="AlphaFoldDB" id="A0A6C0KID9"/>
<proteinExistence type="predicted"/>
<sequence length="70" mass="8333">MRKVKSLPINLNTQCISNMSSISYHDFEKLIMGGEQTHLTFGKYSDKKNQSKENRKKIMQYFYKKMHSKL</sequence>
<evidence type="ECO:0000313" key="1">
    <source>
        <dbReference type="EMBL" id="QHU17715.1"/>
    </source>
</evidence>
<accession>A0A6C0KID9</accession>
<organism evidence="1">
    <name type="scientific">viral metagenome</name>
    <dbReference type="NCBI Taxonomy" id="1070528"/>
    <lineage>
        <taxon>unclassified sequences</taxon>
        <taxon>metagenomes</taxon>
        <taxon>organismal metagenomes</taxon>
    </lineage>
</organism>
<reference evidence="1" key="1">
    <citation type="journal article" date="2020" name="Nature">
        <title>Giant virus diversity and host interactions through global metagenomics.</title>
        <authorList>
            <person name="Schulz F."/>
            <person name="Roux S."/>
            <person name="Paez-Espino D."/>
            <person name="Jungbluth S."/>
            <person name="Walsh D.A."/>
            <person name="Denef V.J."/>
            <person name="McMahon K.D."/>
            <person name="Konstantinidis K.T."/>
            <person name="Eloe-Fadrosh E.A."/>
            <person name="Kyrpides N.C."/>
            <person name="Woyke T."/>
        </authorList>
    </citation>
    <scope>NUCLEOTIDE SEQUENCE</scope>
    <source>
        <strain evidence="1">GVMAG-S-3300012919-55</strain>
    </source>
</reference>
<dbReference type="EMBL" id="MN740917">
    <property type="protein sequence ID" value="QHU17715.1"/>
    <property type="molecule type" value="Genomic_DNA"/>
</dbReference>
<protein>
    <submittedName>
        <fullName evidence="1">Uncharacterized protein</fullName>
    </submittedName>
</protein>